<proteinExistence type="predicted"/>
<evidence type="ECO:0000313" key="1">
    <source>
        <dbReference type="EMBL" id="RNA03169.1"/>
    </source>
</evidence>
<comment type="caution">
    <text evidence="1">The sequence shown here is derived from an EMBL/GenBank/DDBJ whole genome shotgun (WGS) entry which is preliminary data.</text>
</comment>
<name>A0A3M7PW94_BRAPC</name>
<sequence length="132" mass="15470">MKPLDFENKKILNFYDQLKIAANKWKHLKQEGPNSQRPYGKQTCEGGLGGRLWKHMALFKENYRNRKTCIKKIEGTERDHEVIDIIYLGNNLLEMIQETISKAKRANSEARKQFQIRMCTGNKKSDACFMCK</sequence>
<keyword evidence="2" id="KW-1185">Reference proteome</keyword>
<accession>A0A3M7PW94</accession>
<organism evidence="1 2">
    <name type="scientific">Brachionus plicatilis</name>
    <name type="common">Marine rotifer</name>
    <name type="synonym">Brachionus muelleri</name>
    <dbReference type="NCBI Taxonomy" id="10195"/>
    <lineage>
        <taxon>Eukaryota</taxon>
        <taxon>Metazoa</taxon>
        <taxon>Spiralia</taxon>
        <taxon>Gnathifera</taxon>
        <taxon>Rotifera</taxon>
        <taxon>Eurotatoria</taxon>
        <taxon>Monogononta</taxon>
        <taxon>Pseudotrocha</taxon>
        <taxon>Ploima</taxon>
        <taxon>Brachionidae</taxon>
        <taxon>Brachionus</taxon>
    </lineage>
</organism>
<gene>
    <name evidence="1" type="ORF">BpHYR1_024792</name>
</gene>
<protein>
    <submittedName>
        <fullName evidence="1">Uncharacterized protein</fullName>
    </submittedName>
</protein>
<dbReference type="AlphaFoldDB" id="A0A3M7PW94"/>
<reference evidence="1 2" key="1">
    <citation type="journal article" date="2018" name="Sci. Rep.">
        <title>Genomic signatures of local adaptation to the degree of environmental predictability in rotifers.</title>
        <authorList>
            <person name="Franch-Gras L."/>
            <person name="Hahn C."/>
            <person name="Garcia-Roger E.M."/>
            <person name="Carmona M.J."/>
            <person name="Serra M."/>
            <person name="Gomez A."/>
        </authorList>
    </citation>
    <scope>NUCLEOTIDE SEQUENCE [LARGE SCALE GENOMIC DNA]</scope>
    <source>
        <strain evidence="1">HYR1</strain>
    </source>
</reference>
<dbReference type="EMBL" id="REGN01008605">
    <property type="protein sequence ID" value="RNA03169.1"/>
    <property type="molecule type" value="Genomic_DNA"/>
</dbReference>
<evidence type="ECO:0000313" key="2">
    <source>
        <dbReference type="Proteomes" id="UP000276133"/>
    </source>
</evidence>
<dbReference type="Proteomes" id="UP000276133">
    <property type="component" value="Unassembled WGS sequence"/>
</dbReference>